<gene>
    <name evidence="1" type="ORF">PXH66_02860</name>
</gene>
<reference evidence="1" key="1">
    <citation type="submission" date="2023-03" db="EMBL/GenBank/DDBJ databases">
        <title>Lomoglobus Profundus gen. nov., sp. nov., a novel member of the phylum Verrucomicrobia, isolated from deep-marine sediment of South China Sea.</title>
        <authorList>
            <person name="Ahmad T."/>
            <person name="Ishaq S.E."/>
            <person name="Wang F."/>
        </authorList>
    </citation>
    <scope>NUCLEOTIDE SEQUENCE</scope>
    <source>
        <strain evidence="1">LMO-M01</strain>
    </source>
</reference>
<dbReference type="KEGG" id="slom:PXH66_02860"/>
<dbReference type="Pfam" id="PF06516">
    <property type="entry name" value="NUP"/>
    <property type="match status" value="1"/>
</dbReference>
<dbReference type="RefSeq" id="WP_330930316.1">
    <property type="nucleotide sequence ID" value="NZ_CP119075.1"/>
</dbReference>
<keyword evidence="2" id="KW-1185">Reference proteome</keyword>
<dbReference type="Gene3D" id="3.40.50.1580">
    <property type="entry name" value="Nucleoside phosphorylase domain"/>
    <property type="match status" value="1"/>
</dbReference>
<sequence>MTIRKLLGWGMVGLVWAGALMAAPKSVKVVVVTMFENGADVGDSAGEMQLWVERGDFDEKVQFPLGHRDGYWREDGVLLICTGGGVTNATATIMALGQDPRYDLSAAYWVVAGIAGADPQDCSLGSAAWARWVVDGDLAYEIDGREIPTDWPYGFVALGAHEPNTLEDGWTVETIAYELNPQLVEWAYQLTKHMLLPDHPELIAFRAQFAEKYPAAAKPPFVLIGDSLGSSTYWHGALLNAWANDWMKLHTDGAANFVMSNMEDNGTLTALHRLGNADLVDPSRVLVLRTASNFSMPPPGRDAGWSTTAPYPAQGEPAKESAYLVANTVVEALLHQ</sequence>
<dbReference type="Proteomes" id="UP001218638">
    <property type="component" value="Chromosome"/>
</dbReference>
<dbReference type="SUPFAM" id="SSF53167">
    <property type="entry name" value="Purine and uridine phosphorylases"/>
    <property type="match status" value="1"/>
</dbReference>
<dbReference type="GO" id="GO:0009116">
    <property type="term" value="P:nucleoside metabolic process"/>
    <property type="evidence" value="ECO:0007669"/>
    <property type="project" value="InterPro"/>
</dbReference>
<dbReference type="PIRSF" id="PIRSF013171">
    <property type="entry name" value="Pur_nuclsid_perm"/>
    <property type="match status" value="1"/>
</dbReference>
<proteinExistence type="predicted"/>
<name>A0AAF0CPQ3_9BACT</name>
<dbReference type="AlphaFoldDB" id="A0AAF0CPQ3"/>
<evidence type="ECO:0000313" key="1">
    <source>
        <dbReference type="EMBL" id="WED65786.1"/>
    </source>
</evidence>
<evidence type="ECO:0000313" key="2">
    <source>
        <dbReference type="Proteomes" id="UP001218638"/>
    </source>
</evidence>
<protein>
    <submittedName>
        <fullName evidence="1">Purine nucleoside permease</fullName>
    </submittedName>
</protein>
<accession>A0AAF0CPQ3</accession>
<dbReference type="EMBL" id="CP119075">
    <property type="protein sequence ID" value="WED65786.1"/>
    <property type="molecule type" value="Genomic_DNA"/>
</dbReference>
<dbReference type="PANTHER" id="PTHR38643:SF1">
    <property type="entry name" value="PURINE NUCLEOSIDE PERMEASE C285.05-RELATED"/>
    <property type="match status" value="1"/>
</dbReference>
<dbReference type="InterPro" id="IPR009486">
    <property type="entry name" value="Pur_nuclsid_perm"/>
</dbReference>
<dbReference type="PANTHER" id="PTHR38643">
    <property type="entry name" value="PURINE NUCLEOSIDE PERMEASE C285.05-RELATED"/>
    <property type="match status" value="1"/>
</dbReference>
<organism evidence="1 2">
    <name type="scientific">Synoicihabitans lomoniglobus</name>
    <dbReference type="NCBI Taxonomy" id="2909285"/>
    <lineage>
        <taxon>Bacteria</taxon>
        <taxon>Pseudomonadati</taxon>
        <taxon>Verrucomicrobiota</taxon>
        <taxon>Opitutia</taxon>
        <taxon>Opitutales</taxon>
        <taxon>Opitutaceae</taxon>
        <taxon>Synoicihabitans</taxon>
    </lineage>
</organism>
<dbReference type="InterPro" id="IPR035994">
    <property type="entry name" value="Nucleoside_phosphorylase_sf"/>
</dbReference>
<dbReference type="GO" id="GO:0055085">
    <property type="term" value="P:transmembrane transport"/>
    <property type="evidence" value="ECO:0007669"/>
    <property type="project" value="InterPro"/>
</dbReference>
<dbReference type="GO" id="GO:0003824">
    <property type="term" value="F:catalytic activity"/>
    <property type="evidence" value="ECO:0007669"/>
    <property type="project" value="InterPro"/>
</dbReference>